<dbReference type="InterPro" id="IPR045324">
    <property type="entry name" value="Small_multidrug_res"/>
</dbReference>
<dbReference type="SUPFAM" id="SSF103481">
    <property type="entry name" value="Multidrug resistance efflux transporter EmrE"/>
    <property type="match status" value="1"/>
</dbReference>
<dbReference type="Gene3D" id="1.10.3730.20">
    <property type="match status" value="1"/>
</dbReference>
<dbReference type="InterPro" id="IPR000390">
    <property type="entry name" value="Small_drug/metabolite_transptr"/>
</dbReference>
<protein>
    <submittedName>
        <fullName evidence="9">Multidrug efflux SMR transporter</fullName>
    </submittedName>
</protein>
<proteinExistence type="inferred from homology"/>
<evidence type="ECO:0000256" key="7">
    <source>
        <dbReference type="RuleBase" id="RU003942"/>
    </source>
</evidence>
<evidence type="ECO:0000256" key="4">
    <source>
        <dbReference type="ARBA" id="ARBA00022692"/>
    </source>
</evidence>
<dbReference type="GO" id="GO:0005886">
    <property type="term" value="C:plasma membrane"/>
    <property type="evidence" value="ECO:0007669"/>
    <property type="project" value="UniProtKB-SubCell"/>
</dbReference>
<keyword evidence="3" id="KW-1003">Cell membrane</keyword>
<keyword evidence="5 8" id="KW-1133">Transmembrane helix</keyword>
<evidence type="ECO:0000256" key="8">
    <source>
        <dbReference type="SAM" id="Phobius"/>
    </source>
</evidence>
<comment type="subcellular location">
    <subcellularLocation>
        <location evidence="1 7">Cell membrane</location>
        <topology evidence="1 7">Multi-pass membrane protein</topology>
    </subcellularLocation>
</comment>
<name>A0A4V0YZV8_KTERU</name>
<evidence type="ECO:0000256" key="5">
    <source>
        <dbReference type="ARBA" id="ARBA00022989"/>
    </source>
</evidence>
<evidence type="ECO:0000313" key="9">
    <source>
        <dbReference type="EMBL" id="QBD81071.1"/>
    </source>
</evidence>
<dbReference type="PANTHER" id="PTHR30561:SF1">
    <property type="entry name" value="MULTIDRUG TRANSPORTER EMRE"/>
    <property type="match status" value="1"/>
</dbReference>
<dbReference type="GO" id="GO:0022857">
    <property type="term" value="F:transmembrane transporter activity"/>
    <property type="evidence" value="ECO:0007669"/>
    <property type="project" value="InterPro"/>
</dbReference>
<comment type="similarity">
    <text evidence="7">Belongs to the drug/metabolite transporter (DMT) superfamily. Small multidrug resistance (SMR) (TC 2.A.7.1) family.</text>
</comment>
<keyword evidence="6 8" id="KW-0472">Membrane</keyword>
<dbReference type="PANTHER" id="PTHR30561">
    <property type="entry name" value="SMR FAMILY PROTON-DEPENDENT DRUG EFFLUX TRANSPORTER SUGE"/>
    <property type="match status" value="1"/>
</dbReference>
<sequence length="103" mass="10904">MCTLYLLAAILSEVAGTIALKLSDGFTRLVPAIIVVVSEVLACVLLSLALKRIDVGFAYAIWSGLGTAMIAMIGIFWFKEPLTVIKLSAIGLIILGIAGLNLR</sequence>
<keyword evidence="2" id="KW-0813">Transport</keyword>
<feature type="transmembrane region" description="Helical" evidence="8">
    <location>
        <begin position="57"/>
        <end position="78"/>
    </location>
</feature>
<reference evidence="9 10" key="1">
    <citation type="submission" date="2019-01" db="EMBL/GenBank/DDBJ databases">
        <title>Ktedonosporobacter rubrisoli SCAWS-G2.</title>
        <authorList>
            <person name="Huang Y."/>
            <person name="Yan B."/>
        </authorList>
    </citation>
    <scope>NUCLEOTIDE SEQUENCE [LARGE SCALE GENOMIC DNA]</scope>
    <source>
        <strain evidence="9 10">SCAWS-G2</strain>
    </source>
</reference>
<dbReference type="Proteomes" id="UP000290365">
    <property type="component" value="Chromosome"/>
</dbReference>
<dbReference type="RefSeq" id="WP_129892133.1">
    <property type="nucleotide sequence ID" value="NZ_CP035758.1"/>
</dbReference>
<dbReference type="FunFam" id="1.10.3730.20:FF:000001">
    <property type="entry name" value="Quaternary ammonium compound resistance transporter SugE"/>
    <property type="match status" value="1"/>
</dbReference>
<evidence type="ECO:0000256" key="2">
    <source>
        <dbReference type="ARBA" id="ARBA00022448"/>
    </source>
</evidence>
<keyword evidence="4 7" id="KW-0812">Transmembrane</keyword>
<dbReference type="OrthoDB" id="21828at2"/>
<dbReference type="EMBL" id="CP035758">
    <property type="protein sequence ID" value="QBD81071.1"/>
    <property type="molecule type" value="Genomic_DNA"/>
</dbReference>
<accession>A0A4V0YZV8</accession>
<gene>
    <name evidence="9" type="ORF">EPA93_35910</name>
</gene>
<keyword evidence="10" id="KW-1185">Reference proteome</keyword>
<evidence type="ECO:0000256" key="6">
    <source>
        <dbReference type="ARBA" id="ARBA00023136"/>
    </source>
</evidence>
<evidence type="ECO:0000256" key="3">
    <source>
        <dbReference type="ARBA" id="ARBA00022475"/>
    </source>
</evidence>
<dbReference type="KEGG" id="kbs:EPA93_35910"/>
<feature type="transmembrane region" description="Helical" evidence="8">
    <location>
        <begin position="29"/>
        <end position="50"/>
    </location>
</feature>
<dbReference type="InterPro" id="IPR037185">
    <property type="entry name" value="EmrE-like"/>
</dbReference>
<feature type="transmembrane region" description="Helical" evidence="8">
    <location>
        <begin position="84"/>
        <end position="102"/>
    </location>
</feature>
<organism evidence="9 10">
    <name type="scientific">Ktedonosporobacter rubrisoli</name>
    <dbReference type="NCBI Taxonomy" id="2509675"/>
    <lineage>
        <taxon>Bacteria</taxon>
        <taxon>Bacillati</taxon>
        <taxon>Chloroflexota</taxon>
        <taxon>Ktedonobacteria</taxon>
        <taxon>Ktedonobacterales</taxon>
        <taxon>Ktedonosporobacteraceae</taxon>
        <taxon>Ktedonosporobacter</taxon>
    </lineage>
</organism>
<dbReference type="Pfam" id="PF00893">
    <property type="entry name" value="Multi_Drug_Res"/>
    <property type="match status" value="1"/>
</dbReference>
<evidence type="ECO:0000256" key="1">
    <source>
        <dbReference type="ARBA" id="ARBA00004651"/>
    </source>
</evidence>
<evidence type="ECO:0000313" key="10">
    <source>
        <dbReference type="Proteomes" id="UP000290365"/>
    </source>
</evidence>
<dbReference type="AlphaFoldDB" id="A0A4V0YZV8"/>